<reference evidence="1 2" key="1">
    <citation type="submission" date="2006-09" db="EMBL/GenBank/DDBJ databases">
        <title>Sequence and annotation of the 288-kb ATCV-1 virus that infects an endosymbiotic Chlorella strain of the heliozoon Acanthocystis turfacea.</title>
        <authorList>
            <person name="Fitzgerald L.A."/>
            <person name="Graves M.V."/>
            <person name="Li X."/>
            <person name="Pfitzner A.J.P."/>
            <person name="Hartigan J."/>
            <person name="Van Etten J.L."/>
        </authorList>
    </citation>
    <scope>NUCLEOTIDE SEQUENCE [LARGE SCALE GENOMIC DNA]</scope>
    <source>
        <strain evidence="1 2">ATCV-1</strain>
    </source>
</reference>
<dbReference type="GeneID" id="5470643"/>
<protein>
    <submittedName>
        <fullName evidence="1">Uncharacterized protein z367R</fullName>
    </submittedName>
</protein>
<name>A7K8X7_9PHYC</name>
<dbReference type="KEGG" id="vg:5470643"/>
<dbReference type="Proteomes" id="UP000202420">
    <property type="component" value="Segment"/>
</dbReference>
<sequence length="88" mass="10410">MEQYVYFFSNATLAAFYRHEYKYQIFYILISKDVNYIHTRVCSKCGPHDGQDKVHWPEWGDQNAADPTAKYFQARRPGNCCRKVHTAL</sequence>
<dbReference type="EMBL" id="EF101928">
    <property type="protein sequence ID" value="ABT16501.1"/>
    <property type="molecule type" value="Genomic_DNA"/>
</dbReference>
<evidence type="ECO:0000313" key="1">
    <source>
        <dbReference type="EMBL" id="ABT16501.1"/>
    </source>
</evidence>
<proteinExistence type="predicted"/>
<dbReference type="RefSeq" id="YP_001426848.1">
    <property type="nucleotide sequence ID" value="NC_008724.1"/>
</dbReference>
<gene>
    <name evidence="1" type="primary">z367R</name>
    <name evidence="1" type="ORF">ATCV1_z367R</name>
</gene>
<evidence type="ECO:0000313" key="2">
    <source>
        <dbReference type="Proteomes" id="UP000202420"/>
    </source>
</evidence>
<accession>A7K8X7</accession>
<keyword evidence="2" id="KW-1185">Reference proteome</keyword>
<organism evidence="1 2">
    <name type="scientific">Chlorovirus heliozoae</name>
    <dbReference type="NCBI Taxonomy" id="322019"/>
    <lineage>
        <taxon>Viruses</taxon>
        <taxon>Varidnaviria</taxon>
        <taxon>Bamfordvirae</taxon>
        <taxon>Nucleocytoviricota</taxon>
        <taxon>Megaviricetes</taxon>
        <taxon>Algavirales</taxon>
        <taxon>Phycodnaviridae</taxon>
        <taxon>Chlorovirus</taxon>
    </lineage>
</organism>